<evidence type="ECO:0000256" key="2">
    <source>
        <dbReference type="ARBA" id="ARBA00022695"/>
    </source>
</evidence>
<sequence length="274" mass="32294">MSVTNNLEPTSTFFQKHFHSIIHSIELDGTLFSEEQTQICQAFLLQQSTFEESLAALKQTPSEPLTIEKVRTMLSQPRYRTYFSTTDFNEYKHIERLLILKRLMELIDVEIYRNQAAGTYIQQMHAFIYQDLYPWAGTYRKARRTRGHTYFLLPGLIPEATRDFSLELEIMAAHYFPTKQEFIKKYAPLVKELHFIHPFTKGNGLASRALFRKIAMHHGYHLYYQRIKESVYMQGIEDCKTDFIESYLSQSILNEQADQQLIKATALKRKKDKK</sequence>
<evidence type="ECO:0000256" key="3">
    <source>
        <dbReference type="ARBA" id="ARBA00022741"/>
    </source>
</evidence>
<name>A0A1H9SPW2_9LACT</name>
<dbReference type="OrthoDB" id="9813719at2"/>
<evidence type="ECO:0000256" key="1">
    <source>
        <dbReference type="ARBA" id="ARBA00022679"/>
    </source>
</evidence>
<dbReference type="PANTHER" id="PTHR39560">
    <property type="entry name" value="PROTEIN ADENYLYLTRANSFERASE FIC-RELATED"/>
    <property type="match status" value="1"/>
</dbReference>
<dbReference type="SUPFAM" id="SSF140931">
    <property type="entry name" value="Fic-like"/>
    <property type="match status" value="1"/>
</dbReference>
<dbReference type="EC" id="2.7.7.108" evidence="5"/>
<evidence type="ECO:0000256" key="5">
    <source>
        <dbReference type="ARBA" id="ARBA00034531"/>
    </source>
</evidence>
<dbReference type="InterPro" id="IPR003812">
    <property type="entry name" value="Fido"/>
</dbReference>
<dbReference type="EMBL" id="FOHA01000008">
    <property type="protein sequence ID" value="SER87006.1"/>
    <property type="molecule type" value="Genomic_DNA"/>
</dbReference>
<dbReference type="InterPro" id="IPR036597">
    <property type="entry name" value="Fido-like_dom_sf"/>
</dbReference>
<evidence type="ECO:0000256" key="4">
    <source>
        <dbReference type="ARBA" id="ARBA00022840"/>
    </source>
</evidence>
<gene>
    <name evidence="9" type="ORF">SAMN04488559_10888</name>
</gene>
<keyword evidence="10" id="KW-1185">Reference proteome</keyword>
<evidence type="ECO:0000256" key="6">
    <source>
        <dbReference type="ARBA" id="ARBA00047939"/>
    </source>
</evidence>
<keyword evidence="3" id="KW-0547">Nucleotide-binding</keyword>
<proteinExistence type="predicted"/>
<protein>
    <recommendedName>
        <fullName evidence="5">protein adenylyltransferase</fullName>
        <ecNumber evidence="5">2.7.7.108</ecNumber>
    </recommendedName>
</protein>
<keyword evidence="1" id="KW-0808">Transferase</keyword>
<dbReference type="STRING" id="142588.SAMN04488559_10888"/>
<comment type="catalytic activity">
    <reaction evidence="7">
        <text>L-tyrosyl-[protein] + ATP = O-(5'-adenylyl)-L-tyrosyl-[protein] + diphosphate</text>
        <dbReference type="Rhea" id="RHEA:54288"/>
        <dbReference type="Rhea" id="RHEA-COMP:10136"/>
        <dbReference type="Rhea" id="RHEA-COMP:13846"/>
        <dbReference type="ChEBI" id="CHEBI:30616"/>
        <dbReference type="ChEBI" id="CHEBI:33019"/>
        <dbReference type="ChEBI" id="CHEBI:46858"/>
        <dbReference type="ChEBI" id="CHEBI:83624"/>
        <dbReference type="EC" id="2.7.7.108"/>
    </reaction>
</comment>
<dbReference type="PROSITE" id="PS51459">
    <property type="entry name" value="FIDO"/>
    <property type="match status" value="1"/>
</dbReference>
<dbReference type="RefSeq" id="WP_092652088.1">
    <property type="nucleotide sequence ID" value="NZ_FOHA01000008.1"/>
</dbReference>
<evidence type="ECO:0000313" key="10">
    <source>
        <dbReference type="Proteomes" id="UP000198948"/>
    </source>
</evidence>
<dbReference type="Pfam" id="PF02661">
    <property type="entry name" value="Fic"/>
    <property type="match status" value="1"/>
</dbReference>
<dbReference type="GO" id="GO:0005524">
    <property type="term" value="F:ATP binding"/>
    <property type="evidence" value="ECO:0007669"/>
    <property type="project" value="UniProtKB-KW"/>
</dbReference>
<accession>A0A1H9SPW2</accession>
<organism evidence="9 10">
    <name type="scientific">Isobaculum melis</name>
    <dbReference type="NCBI Taxonomy" id="142588"/>
    <lineage>
        <taxon>Bacteria</taxon>
        <taxon>Bacillati</taxon>
        <taxon>Bacillota</taxon>
        <taxon>Bacilli</taxon>
        <taxon>Lactobacillales</taxon>
        <taxon>Carnobacteriaceae</taxon>
        <taxon>Isobaculum</taxon>
    </lineage>
</organism>
<dbReference type="PANTHER" id="PTHR39560:SF1">
    <property type="entry name" value="PROTEIN ADENYLYLTRANSFERASE FIC-RELATED"/>
    <property type="match status" value="1"/>
</dbReference>
<evidence type="ECO:0000256" key="7">
    <source>
        <dbReference type="ARBA" id="ARBA00048696"/>
    </source>
</evidence>
<evidence type="ECO:0000259" key="8">
    <source>
        <dbReference type="PROSITE" id="PS51459"/>
    </source>
</evidence>
<comment type="catalytic activity">
    <reaction evidence="6">
        <text>L-threonyl-[protein] + ATP = 3-O-(5'-adenylyl)-L-threonyl-[protein] + diphosphate</text>
        <dbReference type="Rhea" id="RHEA:54292"/>
        <dbReference type="Rhea" id="RHEA-COMP:11060"/>
        <dbReference type="Rhea" id="RHEA-COMP:13847"/>
        <dbReference type="ChEBI" id="CHEBI:30013"/>
        <dbReference type="ChEBI" id="CHEBI:30616"/>
        <dbReference type="ChEBI" id="CHEBI:33019"/>
        <dbReference type="ChEBI" id="CHEBI:138113"/>
        <dbReference type="EC" id="2.7.7.108"/>
    </reaction>
</comment>
<dbReference type="GO" id="GO:0070733">
    <property type="term" value="F:AMPylase activity"/>
    <property type="evidence" value="ECO:0007669"/>
    <property type="project" value="UniProtKB-EC"/>
</dbReference>
<dbReference type="GO" id="GO:0051302">
    <property type="term" value="P:regulation of cell division"/>
    <property type="evidence" value="ECO:0007669"/>
    <property type="project" value="TreeGrafter"/>
</dbReference>
<evidence type="ECO:0000313" key="9">
    <source>
        <dbReference type="EMBL" id="SER87006.1"/>
    </source>
</evidence>
<dbReference type="Gene3D" id="1.10.3290.10">
    <property type="entry name" value="Fido-like domain"/>
    <property type="match status" value="1"/>
</dbReference>
<feature type="domain" description="Fido" evidence="8">
    <location>
        <begin position="116"/>
        <end position="254"/>
    </location>
</feature>
<dbReference type="Proteomes" id="UP000198948">
    <property type="component" value="Unassembled WGS sequence"/>
</dbReference>
<dbReference type="AlphaFoldDB" id="A0A1H9SPW2"/>
<keyword evidence="2" id="KW-0548">Nucleotidyltransferase</keyword>
<keyword evidence="4" id="KW-0067">ATP-binding</keyword>
<reference evidence="9 10" key="1">
    <citation type="submission" date="2016-10" db="EMBL/GenBank/DDBJ databases">
        <authorList>
            <person name="de Groot N.N."/>
        </authorList>
    </citation>
    <scope>NUCLEOTIDE SEQUENCE [LARGE SCALE GENOMIC DNA]</scope>
    <source>
        <strain evidence="9 10">DSM 13760</strain>
    </source>
</reference>